<sequence length="340" mass="37492">MELDTHAIVCFEEENSIAVVPLSWIKDDVNGLTVCSYPPQGKLSTRGLKKAVKKSENAQDSWPDYNVRVIKTFRKKPVQIISSHNKNSIINGLRKRSQKAIDATVTSDLSDVGTSRRKRFIPPSTLPDHPALFGLVEGHEPPPNATEMESVDVENIEPSTSTYRQIPQDAQVETVPELGSLVAQLVVVDDTEFKSEHIAHGPLHPQPQPGLSQLPHNLLPCKSSDDLDSLEELIFGNVGIREKIKGILAMAGGNSVDESVGLMLSVIMTDDLMRTYNLKGKGKTGKLAFNKYTAVFSVIFDGLLLNPRTQTLTTIPSINESISKSLKRADDRVRQRTYVT</sequence>
<comment type="caution">
    <text evidence="2">The sequence shown here is derived from an EMBL/GenBank/DDBJ whole genome shotgun (WGS) entry which is preliminary data.</text>
</comment>
<dbReference type="Pfam" id="PF16064">
    <property type="entry name" value="DUF4806"/>
    <property type="match status" value="1"/>
</dbReference>
<feature type="domain" description="DUF4806" evidence="1">
    <location>
        <begin position="219"/>
        <end position="300"/>
    </location>
</feature>
<dbReference type="Proteomes" id="UP001642540">
    <property type="component" value="Unassembled WGS sequence"/>
</dbReference>
<protein>
    <recommendedName>
        <fullName evidence="1">DUF4806 domain-containing protein</fullName>
    </recommendedName>
</protein>
<evidence type="ECO:0000313" key="2">
    <source>
        <dbReference type="EMBL" id="CAL8129148.1"/>
    </source>
</evidence>
<proteinExistence type="predicted"/>
<dbReference type="PANTHER" id="PTHR34153">
    <property type="entry name" value="SI:CH211-262H13.3-RELATED-RELATED"/>
    <property type="match status" value="1"/>
</dbReference>
<dbReference type="EMBL" id="CAXLJM020000076">
    <property type="protein sequence ID" value="CAL8129148.1"/>
    <property type="molecule type" value="Genomic_DNA"/>
</dbReference>
<dbReference type="InterPro" id="IPR032071">
    <property type="entry name" value="DUF4806"/>
</dbReference>
<reference evidence="2 3" key="1">
    <citation type="submission" date="2024-08" db="EMBL/GenBank/DDBJ databases">
        <authorList>
            <person name="Cucini C."/>
            <person name="Frati F."/>
        </authorList>
    </citation>
    <scope>NUCLEOTIDE SEQUENCE [LARGE SCALE GENOMIC DNA]</scope>
</reference>
<organism evidence="2 3">
    <name type="scientific">Orchesella dallaii</name>
    <dbReference type="NCBI Taxonomy" id="48710"/>
    <lineage>
        <taxon>Eukaryota</taxon>
        <taxon>Metazoa</taxon>
        <taxon>Ecdysozoa</taxon>
        <taxon>Arthropoda</taxon>
        <taxon>Hexapoda</taxon>
        <taxon>Collembola</taxon>
        <taxon>Entomobryomorpha</taxon>
        <taxon>Entomobryoidea</taxon>
        <taxon>Orchesellidae</taxon>
        <taxon>Orchesellinae</taxon>
        <taxon>Orchesella</taxon>
    </lineage>
</organism>
<gene>
    <name evidence="2" type="ORF">ODALV1_LOCUS22909</name>
</gene>
<evidence type="ECO:0000259" key="1">
    <source>
        <dbReference type="Pfam" id="PF16064"/>
    </source>
</evidence>
<keyword evidence="3" id="KW-1185">Reference proteome</keyword>
<evidence type="ECO:0000313" key="3">
    <source>
        <dbReference type="Proteomes" id="UP001642540"/>
    </source>
</evidence>
<accession>A0ABP1RJH3</accession>
<dbReference type="PANTHER" id="PTHR34153:SF2">
    <property type="entry name" value="SI:CH211-262H13.3-RELATED"/>
    <property type="match status" value="1"/>
</dbReference>
<name>A0ABP1RJH3_9HEXA</name>